<evidence type="ECO:0000256" key="2">
    <source>
        <dbReference type="SAM" id="SignalP"/>
    </source>
</evidence>
<keyword evidence="1" id="KW-1133">Transmembrane helix</keyword>
<organism evidence="3 4">
    <name type="scientific">Linum trigynum</name>
    <dbReference type="NCBI Taxonomy" id="586398"/>
    <lineage>
        <taxon>Eukaryota</taxon>
        <taxon>Viridiplantae</taxon>
        <taxon>Streptophyta</taxon>
        <taxon>Embryophyta</taxon>
        <taxon>Tracheophyta</taxon>
        <taxon>Spermatophyta</taxon>
        <taxon>Magnoliopsida</taxon>
        <taxon>eudicotyledons</taxon>
        <taxon>Gunneridae</taxon>
        <taxon>Pentapetalae</taxon>
        <taxon>rosids</taxon>
        <taxon>fabids</taxon>
        <taxon>Malpighiales</taxon>
        <taxon>Linaceae</taxon>
        <taxon>Linum</taxon>
    </lineage>
</organism>
<keyword evidence="4" id="KW-1185">Reference proteome</keyword>
<feature type="transmembrane region" description="Helical" evidence="1">
    <location>
        <begin position="153"/>
        <end position="179"/>
    </location>
</feature>
<evidence type="ECO:0000313" key="4">
    <source>
        <dbReference type="Proteomes" id="UP001497516"/>
    </source>
</evidence>
<proteinExistence type="predicted"/>
<dbReference type="Proteomes" id="UP001497516">
    <property type="component" value="Chromosome 1"/>
</dbReference>
<accession>A0AAV2CCT1</accession>
<dbReference type="EMBL" id="OZ034813">
    <property type="protein sequence ID" value="CAL1353570.1"/>
    <property type="molecule type" value="Genomic_DNA"/>
</dbReference>
<keyword evidence="1" id="KW-0472">Membrane</keyword>
<keyword evidence="1" id="KW-0812">Transmembrane</keyword>
<feature type="signal peptide" evidence="2">
    <location>
        <begin position="1"/>
        <end position="20"/>
    </location>
</feature>
<reference evidence="3 4" key="1">
    <citation type="submission" date="2024-04" db="EMBL/GenBank/DDBJ databases">
        <authorList>
            <person name="Fracassetti M."/>
        </authorList>
    </citation>
    <scope>NUCLEOTIDE SEQUENCE [LARGE SCALE GENOMIC DNA]</scope>
</reference>
<keyword evidence="2" id="KW-0732">Signal</keyword>
<feature type="chain" id="PRO_5043942989" evidence="2">
    <location>
        <begin position="21"/>
        <end position="318"/>
    </location>
</feature>
<evidence type="ECO:0000256" key="1">
    <source>
        <dbReference type="SAM" id="Phobius"/>
    </source>
</evidence>
<evidence type="ECO:0000313" key="3">
    <source>
        <dbReference type="EMBL" id="CAL1353570.1"/>
    </source>
</evidence>
<name>A0AAV2CCT1_9ROSI</name>
<dbReference type="AlphaFoldDB" id="A0AAV2CCT1"/>
<protein>
    <submittedName>
        <fullName evidence="3">Uncharacterized protein</fullName>
    </submittedName>
</protein>
<gene>
    <name evidence="3" type="ORF">LTRI10_LOCUS1464</name>
</gene>
<sequence>MREALASLLVFFAAALCKLARVPIAVVKSVVRSWQSEGAVFSNSREEEIEEISVIRSPIWGGSGKNRRRGEIDYFSRYIQIRKSWMINTNRESVQSTVLRLAPNWSYIVSQARLGNPPTKARCFRWWRLYRRREFPNRRWSYMRGMPPSNINMGIGFVGILYLPFFVLIGLIWGLYWCIQRRLSQAMSSGDVPAEKATAVQPEVRVTGETGAEKQGEAMKVDEVVPKVQVTGATQAEKQEDMMKIDEVAAGIQAMAMDQVVEFSMDDVATGVQWAKMSLLGRLFMENPPSLAVISKIVNGEWNCAVEVRVLEAEMGLL</sequence>